<evidence type="ECO:0000256" key="1">
    <source>
        <dbReference type="SAM" id="MobiDB-lite"/>
    </source>
</evidence>
<evidence type="ECO:0000313" key="3">
    <source>
        <dbReference type="Proteomes" id="UP001162483"/>
    </source>
</evidence>
<protein>
    <recommendedName>
        <fullName evidence="4">Secreted protein</fullName>
    </recommendedName>
</protein>
<dbReference type="Proteomes" id="UP001162483">
    <property type="component" value="Unassembled WGS sequence"/>
</dbReference>
<keyword evidence="3" id="KW-1185">Reference proteome</keyword>
<accession>A0ABN9GBY4</accession>
<feature type="compositionally biased region" description="Basic and acidic residues" evidence="1">
    <location>
        <begin position="33"/>
        <end position="46"/>
    </location>
</feature>
<gene>
    <name evidence="2" type="ORF">SPARVUS_LOCUS13858064</name>
</gene>
<proteinExistence type="predicted"/>
<reference evidence="2" key="1">
    <citation type="submission" date="2023-05" db="EMBL/GenBank/DDBJ databases">
        <authorList>
            <person name="Stuckert A."/>
        </authorList>
    </citation>
    <scope>NUCLEOTIDE SEQUENCE</scope>
</reference>
<evidence type="ECO:0000313" key="2">
    <source>
        <dbReference type="EMBL" id="CAI9606929.1"/>
    </source>
</evidence>
<dbReference type="EMBL" id="CATNWA010018371">
    <property type="protein sequence ID" value="CAI9606929.1"/>
    <property type="molecule type" value="Genomic_DNA"/>
</dbReference>
<feature type="region of interest" description="Disordered" evidence="1">
    <location>
        <begin position="33"/>
        <end position="67"/>
    </location>
</feature>
<organism evidence="2 3">
    <name type="scientific">Staurois parvus</name>
    <dbReference type="NCBI Taxonomy" id="386267"/>
    <lineage>
        <taxon>Eukaryota</taxon>
        <taxon>Metazoa</taxon>
        <taxon>Chordata</taxon>
        <taxon>Craniata</taxon>
        <taxon>Vertebrata</taxon>
        <taxon>Euteleostomi</taxon>
        <taxon>Amphibia</taxon>
        <taxon>Batrachia</taxon>
        <taxon>Anura</taxon>
        <taxon>Neobatrachia</taxon>
        <taxon>Ranoidea</taxon>
        <taxon>Ranidae</taxon>
        <taxon>Staurois</taxon>
    </lineage>
</organism>
<sequence>MYLLILLYHRGGQLWPSSCCRTTSPMRHCKTDSYKYDSQRQRHDRTCSSPTAGGPQLPTPVVEQQVP</sequence>
<comment type="caution">
    <text evidence="2">The sequence shown here is derived from an EMBL/GenBank/DDBJ whole genome shotgun (WGS) entry which is preliminary data.</text>
</comment>
<name>A0ABN9GBY4_9NEOB</name>
<evidence type="ECO:0008006" key="4">
    <source>
        <dbReference type="Google" id="ProtNLM"/>
    </source>
</evidence>